<gene>
    <name evidence="1" type="ORF">Pmani_010231</name>
</gene>
<reference evidence="1" key="1">
    <citation type="submission" date="2023-11" db="EMBL/GenBank/DDBJ databases">
        <title>Genome assemblies of two species of porcelain crab, Petrolisthes cinctipes and Petrolisthes manimaculis (Anomura: Porcellanidae).</title>
        <authorList>
            <person name="Angst P."/>
        </authorList>
    </citation>
    <scope>NUCLEOTIDE SEQUENCE</scope>
    <source>
        <strain evidence="1">PB745_02</strain>
        <tissue evidence="1">Gill</tissue>
    </source>
</reference>
<evidence type="ECO:0000313" key="2">
    <source>
        <dbReference type="Proteomes" id="UP001292094"/>
    </source>
</evidence>
<dbReference type="Proteomes" id="UP001292094">
    <property type="component" value="Unassembled WGS sequence"/>
</dbReference>
<comment type="caution">
    <text evidence="1">The sequence shown here is derived from an EMBL/GenBank/DDBJ whole genome shotgun (WGS) entry which is preliminary data.</text>
</comment>
<evidence type="ECO:0000313" key="1">
    <source>
        <dbReference type="EMBL" id="KAK4318808.1"/>
    </source>
</evidence>
<dbReference type="EMBL" id="JAWZYT010000798">
    <property type="protein sequence ID" value="KAK4318808.1"/>
    <property type="molecule type" value="Genomic_DNA"/>
</dbReference>
<dbReference type="AlphaFoldDB" id="A0AAE1Q2P4"/>
<sequence length="68" mass="7771">MATTLEPFIAASHITTSRQSRSSWVTTLFTRVAKAASLAWVMWDWAMNSWNTVKSSARRETTCLLHLR</sequence>
<proteinExistence type="predicted"/>
<accession>A0AAE1Q2P4</accession>
<protein>
    <submittedName>
        <fullName evidence="1">Uncharacterized protein</fullName>
    </submittedName>
</protein>
<organism evidence="1 2">
    <name type="scientific">Petrolisthes manimaculis</name>
    <dbReference type="NCBI Taxonomy" id="1843537"/>
    <lineage>
        <taxon>Eukaryota</taxon>
        <taxon>Metazoa</taxon>
        <taxon>Ecdysozoa</taxon>
        <taxon>Arthropoda</taxon>
        <taxon>Crustacea</taxon>
        <taxon>Multicrustacea</taxon>
        <taxon>Malacostraca</taxon>
        <taxon>Eumalacostraca</taxon>
        <taxon>Eucarida</taxon>
        <taxon>Decapoda</taxon>
        <taxon>Pleocyemata</taxon>
        <taxon>Anomura</taxon>
        <taxon>Galatheoidea</taxon>
        <taxon>Porcellanidae</taxon>
        <taxon>Petrolisthes</taxon>
    </lineage>
</organism>
<name>A0AAE1Q2P4_9EUCA</name>
<keyword evidence="2" id="KW-1185">Reference proteome</keyword>